<organism evidence="4 5">
    <name type="scientific">Enemella evansiae</name>
    <dbReference type="NCBI Taxonomy" id="2016499"/>
    <lineage>
        <taxon>Bacteria</taxon>
        <taxon>Bacillati</taxon>
        <taxon>Actinomycetota</taxon>
        <taxon>Actinomycetes</taxon>
        <taxon>Propionibacteriales</taxon>
        <taxon>Propionibacteriaceae</taxon>
        <taxon>Enemella</taxon>
    </lineage>
</organism>
<dbReference type="Gene3D" id="1.10.150.20">
    <property type="entry name" value="5' to 3' exonuclease, C-terminal subdomain"/>
    <property type="match status" value="1"/>
</dbReference>
<reference evidence="4 5" key="1">
    <citation type="submission" date="2017-07" db="EMBL/GenBank/DDBJ databases">
        <title>Draft whole genome sequences of clinical Proprionibacteriaceae strains.</title>
        <authorList>
            <person name="Bernier A.-M."/>
            <person name="Bernard K."/>
            <person name="Domingo M.-C."/>
        </authorList>
    </citation>
    <scope>NUCLEOTIDE SEQUENCE [LARGE SCALE GENOMIC DNA]</scope>
    <source>
        <strain evidence="4 5">NML 030167</strain>
    </source>
</reference>
<protein>
    <submittedName>
        <fullName evidence="4">DNA polymerase</fullName>
    </submittedName>
</protein>
<dbReference type="GO" id="GO:0006281">
    <property type="term" value="P:DNA repair"/>
    <property type="evidence" value="ECO:0007669"/>
    <property type="project" value="InterPro"/>
</dbReference>
<gene>
    <name evidence="4" type="ORF">CGZ94_07660</name>
</gene>
<sequence>MSTPRAMVVWCPDWPVIAAIATDQLATDAPIVVLDRGRVHACSAAAREFGVRRGMRRRDAQAACPEVVEVTHRPESELAVFDDVLAVVEDTCATVVPIRPGLCATTTSPRFHGNEERQAAVLAERLVSTGVWDCRIGVADDLFTAEQAARQAEIQSCTIVATGRSAEHLAPLPVEVLDDPELAKLLRRLGIRRVGEFAALSRADVGTRFGEAGARLHRLARGGDPRSVAPRTPPTEFDEIVRFEPPVDNAEVITFSSRTTAEALIANLDRRGLVCAVLRIECIDDEGRCTDRRWAHPRWFTSREVVDRLHWQLRRDNPRVERRGPRAPLAEVRFVPEQVEAVGTHADTVFGAGTDERVELGVGRLQGMLGPEGVLRPSVIGGRDPGRRQRLTPWGFADAPAARRPARARAEPPPGSVQLPWPGSIPPPAPARILDPPIPVRVCDEAGRSIRMTERGGLSGDPRWLLLDGRRDAIDDWAGPWPVDESWWDPGSARQLIRCQFVAADGRAWLASGDAEQWRLEAQYE</sequence>
<keyword evidence="5" id="KW-1185">Reference proteome</keyword>
<feature type="region of interest" description="Disordered" evidence="2">
    <location>
        <begin position="400"/>
        <end position="422"/>
    </location>
</feature>
<dbReference type="InterPro" id="IPR043502">
    <property type="entry name" value="DNA/RNA_pol_sf"/>
</dbReference>
<dbReference type="CDD" id="cd03468">
    <property type="entry name" value="PolY_like"/>
    <property type="match status" value="1"/>
</dbReference>
<dbReference type="Proteomes" id="UP000215896">
    <property type="component" value="Unassembled WGS sequence"/>
</dbReference>
<dbReference type="SUPFAM" id="SSF56672">
    <property type="entry name" value="DNA/RNA polymerases"/>
    <property type="match status" value="1"/>
</dbReference>
<evidence type="ECO:0000256" key="2">
    <source>
        <dbReference type="SAM" id="MobiDB-lite"/>
    </source>
</evidence>
<dbReference type="RefSeq" id="WP_094405262.1">
    <property type="nucleotide sequence ID" value="NZ_NMVN01000016.1"/>
</dbReference>
<dbReference type="EMBL" id="NMVO01000012">
    <property type="protein sequence ID" value="OYO14465.1"/>
    <property type="molecule type" value="Genomic_DNA"/>
</dbReference>
<dbReference type="Pfam" id="PF00817">
    <property type="entry name" value="IMS"/>
    <property type="match status" value="1"/>
</dbReference>
<dbReference type="InterPro" id="IPR001126">
    <property type="entry name" value="UmuC"/>
</dbReference>
<name>A0A255GF78_9ACTN</name>
<proteinExistence type="predicted"/>
<dbReference type="OrthoDB" id="5244088at2"/>
<dbReference type="Gene3D" id="3.40.1170.60">
    <property type="match status" value="1"/>
</dbReference>
<keyword evidence="1" id="KW-0227">DNA damage</keyword>
<dbReference type="PROSITE" id="PS50173">
    <property type="entry name" value="UMUC"/>
    <property type="match status" value="1"/>
</dbReference>
<dbReference type="AlphaFoldDB" id="A0A255GF78"/>
<evidence type="ECO:0000313" key="4">
    <source>
        <dbReference type="EMBL" id="OYO14465.1"/>
    </source>
</evidence>
<dbReference type="PANTHER" id="PTHR35369">
    <property type="entry name" value="BLR3025 PROTEIN-RELATED"/>
    <property type="match status" value="1"/>
</dbReference>
<evidence type="ECO:0000259" key="3">
    <source>
        <dbReference type="PROSITE" id="PS50173"/>
    </source>
</evidence>
<evidence type="ECO:0000256" key="1">
    <source>
        <dbReference type="ARBA" id="ARBA00022763"/>
    </source>
</evidence>
<dbReference type="PANTHER" id="PTHR35369:SF2">
    <property type="entry name" value="BLR3025 PROTEIN"/>
    <property type="match status" value="1"/>
</dbReference>
<feature type="domain" description="UmuC" evidence="3">
    <location>
        <begin position="30"/>
        <end position="81"/>
    </location>
</feature>
<accession>A0A255GF78</accession>
<comment type="caution">
    <text evidence="4">The sequence shown here is derived from an EMBL/GenBank/DDBJ whole genome shotgun (WGS) entry which is preliminary data.</text>
</comment>
<dbReference type="InterPro" id="IPR050356">
    <property type="entry name" value="SulA_CellDiv_inhibitor"/>
</dbReference>
<evidence type="ECO:0000313" key="5">
    <source>
        <dbReference type="Proteomes" id="UP000215896"/>
    </source>
</evidence>